<evidence type="ECO:0000313" key="10">
    <source>
        <dbReference type="Proteomes" id="UP000063308"/>
    </source>
</evidence>
<feature type="transmembrane region" description="Helical" evidence="7">
    <location>
        <begin position="6"/>
        <end position="37"/>
    </location>
</feature>
<keyword evidence="4 7" id="KW-0812">Transmembrane</keyword>
<keyword evidence="3 7" id="KW-0997">Cell inner membrane</keyword>
<feature type="domain" description="TRAP C4-dicarboxylate transport system permease DctM subunit" evidence="8">
    <location>
        <begin position="9"/>
        <end position="420"/>
    </location>
</feature>
<evidence type="ECO:0000256" key="4">
    <source>
        <dbReference type="ARBA" id="ARBA00022692"/>
    </source>
</evidence>
<comment type="caution">
    <text evidence="7">Lacks conserved residue(s) required for the propagation of feature annotation.</text>
</comment>
<feature type="transmembrane region" description="Helical" evidence="7">
    <location>
        <begin position="360"/>
        <end position="384"/>
    </location>
</feature>
<dbReference type="NCBIfam" id="TIGR00786">
    <property type="entry name" value="dctM"/>
    <property type="match status" value="1"/>
</dbReference>
<dbReference type="PIRSF" id="PIRSF006066">
    <property type="entry name" value="HI0050"/>
    <property type="match status" value="1"/>
</dbReference>
<feature type="transmembrane region" description="Helical" evidence="7">
    <location>
        <begin position="49"/>
        <end position="73"/>
    </location>
</feature>
<dbReference type="Proteomes" id="UP000063308">
    <property type="component" value="Chromosome"/>
</dbReference>
<sequence>MTIEVVALFGILFALLAGGVWIGLTLALTATLLLAMFRSIPLDKLLPQYAWNILTTQELLALPLFILMGELLFRTRLSRSLFQGLAPWAGLLPGRLLHVNVIGCTIFAAISGSSAATTQVIGRMSLNELLRRGYSRDIAIGSLAGAGTLGFLIPPSNIMIIYGVLGDVSILKLFTAGVLPGLLLAATFMGWVMLHTTLKPSMVPETEAKLSQVPWGERFAALKDLAPALFLIACVLGSMYGGLATPSEAAAVGVLGAGLVAWAQGSMSQQVMRDVLIGSVVTCSMIVLGASILGNAAAFLGIPQAVAAFVKGLGLSPFMLIVVLIIFYLILGCFLDGFSMIVMTLPIVLPIVKGAGFDEIWFGIFLVLAVEMAQITPPVGFNLFVIQGLTEDGLGYIARVTMPYLMIMVGFVLLLTLWPGIVTILPRVLYG</sequence>
<dbReference type="AlphaFoldDB" id="A0A0E4BQJ5"/>
<keyword evidence="5 7" id="KW-1133">Transmembrane helix</keyword>
<comment type="subunit">
    <text evidence="7">The complex comprises the extracytoplasmic solute receptor protein and the two transmembrane proteins.</text>
</comment>
<keyword evidence="6 7" id="KW-0472">Membrane</keyword>
<comment type="function">
    <text evidence="7">Part of the tripartite ATP-independent periplasmic (TRAP) transport system.</text>
</comment>
<feature type="transmembrane region" description="Helical" evidence="7">
    <location>
        <begin position="97"/>
        <end position="117"/>
    </location>
</feature>
<evidence type="ECO:0000313" key="9">
    <source>
        <dbReference type="EMBL" id="BAR58221.1"/>
    </source>
</evidence>
<feature type="transmembrane region" description="Helical" evidence="7">
    <location>
        <begin position="404"/>
        <end position="425"/>
    </location>
</feature>
<feature type="transmembrane region" description="Helical" evidence="7">
    <location>
        <begin position="138"/>
        <end position="164"/>
    </location>
</feature>
<organism evidence="9 10">
    <name type="scientific">Bradyrhizobium diazoefficiens</name>
    <dbReference type="NCBI Taxonomy" id="1355477"/>
    <lineage>
        <taxon>Bacteria</taxon>
        <taxon>Pseudomonadati</taxon>
        <taxon>Pseudomonadota</taxon>
        <taxon>Alphaproteobacteria</taxon>
        <taxon>Hyphomicrobiales</taxon>
        <taxon>Nitrobacteraceae</taxon>
        <taxon>Bradyrhizobium</taxon>
    </lineage>
</organism>
<dbReference type="InterPro" id="IPR010656">
    <property type="entry name" value="DctM"/>
</dbReference>
<dbReference type="PANTHER" id="PTHR33362">
    <property type="entry name" value="SIALIC ACID TRAP TRANSPORTER PERMEASE PROTEIN SIAT-RELATED"/>
    <property type="match status" value="1"/>
</dbReference>
<evidence type="ECO:0000256" key="6">
    <source>
        <dbReference type="ARBA" id="ARBA00023136"/>
    </source>
</evidence>
<feature type="transmembrane region" description="Helical" evidence="7">
    <location>
        <begin position="225"/>
        <end position="243"/>
    </location>
</feature>
<comment type="similarity">
    <text evidence="7">Belongs to the TRAP transporter large permease family.</text>
</comment>
<evidence type="ECO:0000256" key="5">
    <source>
        <dbReference type="ARBA" id="ARBA00022989"/>
    </source>
</evidence>
<feature type="transmembrane region" description="Helical" evidence="7">
    <location>
        <begin position="170"/>
        <end position="194"/>
    </location>
</feature>
<evidence type="ECO:0000256" key="1">
    <source>
        <dbReference type="ARBA" id="ARBA00004429"/>
    </source>
</evidence>
<comment type="subcellular location">
    <subcellularLocation>
        <location evidence="1 7">Cell inner membrane</location>
        <topology evidence="1 7">Multi-pass membrane protein</topology>
    </subcellularLocation>
</comment>
<evidence type="ECO:0000259" key="8">
    <source>
        <dbReference type="Pfam" id="PF06808"/>
    </source>
</evidence>
<dbReference type="GO" id="GO:0022857">
    <property type="term" value="F:transmembrane transporter activity"/>
    <property type="evidence" value="ECO:0007669"/>
    <property type="project" value="UniProtKB-UniRule"/>
</dbReference>
<feature type="transmembrane region" description="Helical" evidence="7">
    <location>
        <begin position="275"/>
        <end position="298"/>
    </location>
</feature>
<gene>
    <name evidence="9" type="ORF">NK6_5062</name>
</gene>
<evidence type="ECO:0000256" key="7">
    <source>
        <dbReference type="RuleBase" id="RU369079"/>
    </source>
</evidence>
<accession>A0A0E4BQJ5</accession>
<dbReference type="EMBL" id="AP014685">
    <property type="protein sequence ID" value="BAR58221.1"/>
    <property type="molecule type" value="Genomic_DNA"/>
</dbReference>
<dbReference type="PANTHER" id="PTHR33362:SF5">
    <property type="entry name" value="C4-DICARBOXYLATE TRAP TRANSPORTER LARGE PERMEASE PROTEIN DCTM"/>
    <property type="match status" value="1"/>
</dbReference>
<evidence type="ECO:0000256" key="3">
    <source>
        <dbReference type="ARBA" id="ARBA00022519"/>
    </source>
</evidence>
<name>A0A0E4BQJ5_9BRAD</name>
<keyword evidence="7" id="KW-0813">Transport</keyword>
<protein>
    <recommendedName>
        <fullName evidence="7">TRAP transporter large permease protein</fullName>
    </recommendedName>
</protein>
<keyword evidence="2" id="KW-1003">Cell membrane</keyword>
<reference evidence="9 10" key="1">
    <citation type="submission" date="2014-11" db="EMBL/GenBank/DDBJ databases">
        <title>Symbiosis island explosion on the genome of extra-slow-growing strains of soybean bradyrhizobia with massive insertion sequences.</title>
        <authorList>
            <person name="Iida T."/>
            <person name="Minamisawa K."/>
        </authorList>
    </citation>
    <scope>NUCLEOTIDE SEQUENCE [LARGE SCALE GENOMIC DNA]</scope>
    <source>
        <strain evidence="9 10">NK6</strain>
    </source>
</reference>
<evidence type="ECO:0000256" key="2">
    <source>
        <dbReference type="ARBA" id="ARBA00022475"/>
    </source>
</evidence>
<feature type="transmembrane region" description="Helical" evidence="7">
    <location>
        <begin position="318"/>
        <end position="348"/>
    </location>
</feature>
<dbReference type="Pfam" id="PF06808">
    <property type="entry name" value="DctM"/>
    <property type="match status" value="1"/>
</dbReference>
<dbReference type="GO" id="GO:0005886">
    <property type="term" value="C:plasma membrane"/>
    <property type="evidence" value="ECO:0007669"/>
    <property type="project" value="UniProtKB-SubCell"/>
</dbReference>
<proteinExistence type="inferred from homology"/>
<dbReference type="InterPro" id="IPR004681">
    <property type="entry name" value="TRAP_DctM"/>
</dbReference>